<evidence type="ECO:0000259" key="4">
    <source>
        <dbReference type="Pfam" id="PF09745"/>
    </source>
</evidence>
<dbReference type="RefSeq" id="XP_001025970.4">
    <property type="nucleotide sequence ID" value="XM_001025970.4"/>
</dbReference>
<dbReference type="InterPro" id="IPR018612">
    <property type="entry name" value="NSRP1_N"/>
</dbReference>
<comment type="similarity">
    <text evidence="1">Belongs to the NSRP1 family.</text>
</comment>
<dbReference type="AlphaFoldDB" id="Q24D64"/>
<organism evidence="5 6">
    <name type="scientific">Tetrahymena thermophila (strain SB210)</name>
    <dbReference type="NCBI Taxonomy" id="312017"/>
    <lineage>
        <taxon>Eukaryota</taxon>
        <taxon>Sar</taxon>
        <taxon>Alveolata</taxon>
        <taxon>Ciliophora</taxon>
        <taxon>Intramacronucleata</taxon>
        <taxon>Oligohymenophorea</taxon>
        <taxon>Hymenostomatida</taxon>
        <taxon>Tetrahymenina</taxon>
        <taxon>Tetrahymenidae</taxon>
        <taxon>Tetrahymena</taxon>
    </lineage>
</organism>
<dbReference type="HOGENOM" id="CLU_736695_0_0_1"/>
<keyword evidence="6" id="KW-1185">Reference proteome</keyword>
<accession>Q24D64</accession>
<proteinExistence type="inferred from homology"/>
<protein>
    <recommendedName>
        <fullName evidence="4">Nuclear speckle splicing regulatory protein 1 N-terminal domain-containing protein</fullName>
    </recommendedName>
</protein>
<dbReference type="KEGG" id="tet:TTHERM_01104950"/>
<dbReference type="GeneID" id="7846980"/>
<evidence type="ECO:0000313" key="5">
    <source>
        <dbReference type="EMBL" id="EAS05725.4"/>
    </source>
</evidence>
<feature type="compositionally biased region" description="Basic residues" evidence="3">
    <location>
        <begin position="297"/>
        <end position="308"/>
    </location>
</feature>
<name>Q24D64_TETTS</name>
<evidence type="ECO:0000256" key="2">
    <source>
        <dbReference type="ARBA" id="ARBA00023054"/>
    </source>
</evidence>
<gene>
    <name evidence="5" type="ORF">TTHERM_01104950</name>
</gene>
<feature type="compositionally biased region" description="Basic and acidic residues" evidence="3">
    <location>
        <begin position="252"/>
        <end position="277"/>
    </location>
</feature>
<feature type="compositionally biased region" description="Basic and acidic residues" evidence="3">
    <location>
        <begin position="283"/>
        <end position="296"/>
    </location>
</feature>
<feature type="region of interest" description="Disordered" evidence="3">
    <location>
        <begin position="184"/>
        <end position="372"/>
    </location>
</feature>
<dbReference type="InParanoid" id="Q24D64"/>
<dbReference type="Pfam" id="PF09745">
    <property type="entry name" value="NSRP1_N"/>
    <property type="match status" value="1"/>
</dbReference>
<dbReference type="InterPro" id="IPR042816">
    <property type="entry name" value="Nsrp1"/>
</dbReference>
<feature type="compositionally biased region" description="Basic and acidic residues" evidence="3">
    <location>
        <begin position="184"/>
        <end position="196"/>
    </location>
</feature>
<evidence type="ECO:0000256" key="3">
    <source>
        <dbReference type="SAM" id="MobiDB-lite"/>
    </source>
</evidence>
<feature type="compositionally biased region" description="Basic and acidic residues" evidence="3">
    <location>
        <begin position="361"/>
        <end position="372"/>
    </location>
</feature>
<feature type="compositionally biased region" description="Polar residues" evidence="3">
    <location>
        <begin position="344"/>
        <end position="358"/>
    </location>
</feature>
<feature type="compositionally biased region" description="Basic and acidic residues" evidence="3">
    <location>
        <begin position="309"/>
        <end position="339"/>
    </location>
</feature>
<feature type="compositionally biased region" description="Low complexity" evidence="3">
    <location>
        <begin position="197"/>
        <end position="206"/>
    </location>
</feature>
<keyword evidence="2" id="KW-0175">Coiled coil</keyword>
<dbReference type="PANTHER" id="PTHR31938">
    <property type="entry name" value="NUCLEAR SPECKLE SPLICING REGULATORY PROTEIN 1"/>
    <property type="match status" value="1"/>
</dbReference>
<dbReference type="Proteomes" id="UP000009168">
    <property type="component" value="Unassembled WGS sequence"/>
</dbReference>
<sequence>MQNPLLAKKNEQDSYKMSNSNSRGNMAHLYAQMQHKKMEEANEAVKLMMEDPDLFDYDGQYDQIKKAREEATQVKKTEKKESVLLGIRMAAKDKRDREFLIRQERLAEKEINRTGNEGLKEERFITSSYKKMLEENKKFLEDDDKKEQLNEKNSALQKGSLDSFFQKQLAGLNGRVDITKMIDKNKQRDNKQEKEQTQQLQYQKPQAHQQRSFNQEQEQKSDRNIEQIQVKQDSRPKLSELYSRMGQPNQPVREDQYQREGDSKSQQNRDKVENYKDHKSKRDRRDSKSRSSSRDRNKYHRRERSRSKDRKESRKDRHRSRSYDKKNKDDNSSRREPSDKINPQGGQQEISQEKQVIQKSVKVEEPKLSKEEKIRLAKERFLQRQQQQQKPE</sequence>
<feature type="compositionally biased region" description="Polar residues" evidence="3">
    <location>
        <begin position="207"/>
        <end position="216"/>
    </location>
</feature>
<dbReference type="PANTHER" id="PTHR31938:SF4">
    <property type="entry name" value="NUCLEAR SPECKLE SPLICING REGULATORY PROTEIN 1"/>
    <property type="match status" value="1"/>
</dbReference>
<evidence type="ECO:0000256" key="1">
    <source>
        <dbReference type="ARBA" id="ARBA00010126"/>
    </source>
</evidence>
<dbReference type="GO" id="GO:0000381">
    <property type="term" value="P:regulation of alternative mRNA splicing, via spliceosome"/>
    <property type="evidence" value="ECO:0007669"/>
    <property type="project" value="InterPro"/>
</dbReference>
<feature type="domain" description="Nuclear speckle splicing regulatory protein 1 N-terminal" evidence="4">
    <location>
        <begin position="42"/>
        <end position="155"/>
    </location>
</feature>
<dbReference type="EMBL" id="GG662332">
    <property type="protein sequence ID" value="EAS05725.4"/>
    <property type="molecule type" value="Genomic_DNA"/>
</dbReference>
<reference evidence="6" key="1">
    <citation type="journal article" date="2006" name="PLoS Biol.">
        <title>Macronuclear genome sequence of the ciliate Tetrahymena thermophila, a model eukaryote.</title>
        <authorList>
            <person name="Eisen J.A."/>
            <person name="Coyne R.S."/>
            <person name="Wu M."/>
            <person name="Wu D."/>
            <person name="Thiagarajan M."/>
            <person name="Wortman J.R."/>
            <person name="Badger J.H."/>
            <person name="Ren Q."/>
            <person name="Amedeo P."/>
            <person name="Jones K.M."/>
            <person name="Tallon L.J."/>
            <person name="Delcher A.L."/>
            <person name="Salzberg S.L."/>
            <person name="Silva J.C."/>
            <person name="Haas B.J."/>
            <person name="Majoros W.H."/>
            <person name="Farzad M."/>
            <person name="Carlton J.M."/>
            <person name="Smith R.K. Jr."/>
            <person name="Garg J."/>
            <person name="Pearlman R.E."/>
            <person name="Karrer K.M."/>
            <person name="Sun L."/>
            <person name="Manning G."/>
            <person name="Elde N.C."/>
            <person name="Turkewitz A.P."/>
            <person name="Asai D.J."/>
            <person name="Wilkes D.E."/>
            <person name="Wang Y."/>
            <person name="Cai H."/>
            <person name="Collins K."/>
            <person name="Stewart B.A."/>
            <person name="Lee S.R."/>
            <person name="Wilamowska K."/>
            <person name="Weinberg Z."/>
            <person name="Ruzzo W.L."/>
            <person name="Wloga D."/>
            <person name="Gaertig J."/>
            <person name="Frankel J."/>
            <person name="Tsao C.-C."/>
            <person name="Gorovsky M.A."/>
            <person name="Keeling P.J."/>
            <person name="Waller R.F."/>
            <person name="Patron N.J."/>
            <person name="Cherry J.M."/>
            <person name="Stover N.A."/>
            <person name="Krieger C.J."/>
            <person name="del Toro C."/>
            <person name="Ryder H.F."/>
            <person name="Williamson S.C."/>
            <person name="Barbeau R.A."/>
            <person name="Hamilton E.P."/>
            <person name="Orias E."/>
        </authorList>
    </citation>
    <scope>NUCLEOTIDE SEQUENCE [LARGE SCALE GENOMIC DNA]</scope>
    <source>
        <strain evidence="6">SB210</strain>
    </source>
</reference>
<dbReference type="STRING" id="312017.Q24D64"/>
<evidence type="ECO:0000313" key="6">
    <source>
        <dbReference type="Proteomes" id="UP000009168"/>
    </source>
</evidence>
<feature type="region of interest" description="Disordered" evidence="3">
    <location>
        <begin position="1"/>
        <end position="23"/>
    </location>
</feature>
<dbReference type="OrthoDB" id="446635at2759"/>